<dbReference type="Pfam" id="PF01810">
    <property type="entry name" value="LysE"/>
    <property type="match status" value="1"/>
</dbReference>
<comment type="subcellular location">
    <subcellularLocation>
        <location evidence="1">Cell membrane</location>
        <topology evidence="1">Multi-pass membrane protein</topology>
    </subcellularLocation>
</comment>
<feature type="transmembrane region" description="Helical" evidence="6">
    <location>
        <begin position="42"/>
        <end position="66"/>
    </location>
</feature>
<feature type="transmembrane region" description="Helical" evidence="6">
    <location>
        <begin position="6"/>
        <end position="30"/>
    </location>
</feature>
<dbReference type="KEGG" id="phr:C6569_18475"/>
<gene>
    <name evidence="7" type="ORF">C6569_18475</name>
</gene>
<evidence type="ECO:0000313" key="7">
    <source>
        <dbReference type="EMBL" id="AVO46883.1"/>
    </source>
</evidence>
<name>A0A2S0NG55_9HYPH</name>
<keyword evidence="3 6" id="KW-0812">Transmembrane</keyword>
<dbReference type="OrthoDB" id="5638726at2"/>
<organism evidence="7 8">
    <name type="scientific">Phreatobacter cathodiphilus</name>
    <dbReference type="NCBI Taxonomy" id="1868589"/>
    <lineage>
        <taxon>Bacteria</taxon>
        <taxon>Pseudomonadati</taxon>
        <taxon>Pseudomonadota</taxon>
        <taxon>Alphaproteobacteria</taxon>
        <taxon>Hyphomicrobiales</taxon>
        <taxon>Phreatobacteraceae</taxon>
        <taxon>Phreatobacter</taxon>
    </lineage>
</organism>
<reference evidence="7 8" key="1">
    <citation type="submission" date="2018-03" db="EMBL/GenBank/DDBJ databases">
        <title>Genome sequencing of Phreatobacter sp.</title>
        <authorList>
            <person name="Kim S.-J."/>
            <person name="Heo J."/>
            <person name="Kwon S.-W."/>
        </authorList>
    </citation>
    <scope>NUCLEOTIDE SEQUENCE [LARGE SCALE GENOMIC DNA]</scope>
    <source>
        <strain evidence="7 8">S-12</strain>
    </source>
</reference>
<sequence length="209" mass="21466">MDLSASLQAALTGFLLGLGLIVAIGAQNAFVLRQGLMRRHVLLVTTLCALSDAVLILAGVAGLGSLVARSPVLLTVATLGGAAFLLAYGALAARRALRPDGLTAAPPETQDVGRVVAATLAFTFLNPHVYLDTVVLVGSLSARHTGSARAAFAGGAMTASFLWFYGLGFGARLLAPVFARPAAWRVLDGLIACVMVAIALSLLNAWRTG</sequence>
<feature type="transmembrane region" description="Helical" evidence="6">
    <location>
        <begin position="186"/>
        <end position="206"/>
    </location>
</feature>
<dbReference type="PANTHER" id="PTHR30086:SF20">
    <property type="entry name" value="ARGININE EXPORTER PROTEIN ARGO-RELATED"/>
    <property type="match status" value="1"/>
</dbReference>
<evidence type="ECO:0000256" key="1">
    <source>
        <dbReference type="ARBA" id="ARBA00004651"/>
    </source>
</evidence>
<proteinExistence type="predicted"/>
<keyword evidence="8" id="KW-1185">Reference proteome</keyword>
<dbReference type="PANTHER" id="PTHR30086">
    <property type="entry name" value="ARGININE EXPORTER PROTEIN ARGO"/>
    <property type="match status" value="1"/>
</dbReference>
<evidence type="ECO:0000313" key="8">
    <source>
        <dbReference type="Proteomes" id="UP000237889"/>
    </source>
</evidence>
<dbReference type="EMBL" id="CP027668">
    <property type="protein sequence ID" value="AVO46883.1"/>
    <property type="molecule type" value="Genomic_DNA"/>
</dbReference>
<keyword evidence="5 6" id="KW-0472">Membrane</keyword>
<feature type="transmembrane region" description="Helical" evidence="6">
    <location>
        <begin position="151"/>
        <end position="174"/>
    </location>
</feature>
<keyword evidence="4 6" id="KW-1133">Transmembrane helix</keyword>
<dbReference type="InterPro" id="IPR001123">
    <property type="entry name" value="LeuE-type"/>
</dbReference>
<dbReference type="AlphaFoldDB" id="A0A2S0NG55"/>
<dbReference type="Proteomes" id="UP000237889">
    <property type="component" value="Chromosome"/>
</dbReference>
<evidence type="ECO:0000256" key="6">
    <source>
        <dbReference type="SAM" id="Phobius"/>
    </source>
</evidence>
<dbReference type="RefSeq" id="WP_106750253.1">
    <property type="nucleotide sequence ID" value="NZ_CP027668.1"/>
</dbReference>
<evidence type="ECO:0000256" key="5">
    <source>
        <dbReference type="ARBA" id="ARBA00023136"/>
    </source>
</evidence>
<accession>A0A2S0NG55</accession>
<evidence type="ECO:0000256" key="3">
    <source>
        <dbReference type="ARBA" id="ARBA00022692"/>
    </source>
</evidence>
<evidence type="ECO:0000256" key="2">
    <source>
        <dbReference type="ARBA" id="ARBA00022475"/>
    </source>
</evidence>
<evidence type="ECO:0000256" key="4">
    <source>
        <dbReference type="ARBA" id="ARBA00022989"/>
    </source>
</evidence>
<dbReference type="GO" id="GO:0015171">
    <property type="term" value="F:amino acid transmembrane transporter activity"/>
    <property type="evidence" value="ECO:0007669"/>
    <property type="project" value="TreeGrafter"/>
</dbReference>
<feature type="transmembrane region" description="Helical" evidence="6">
    <location>
        <begin position="72"/>
        <end position="91"/>
    </location>
</feature>
<dbReference type="GO" id="GO:0005886">
    <property type="term" value="C:plasma membrane"/>
    <property type="evidence" value="ECO:0007669"/>
    <property type="project" value="UniProtKB-SubCell"/>
</dbReference>
<protein>
    <submittedName>
        <fullName evidence="7">Amino acid transporter</fullName>
    </submittedName>
</protein>
<keyword evidence="2" id="KW-1003">Cell membrane</keyword>